<reference evidence="1 2" key="1">
    <citation type="submission" date="2017-11" db="EMBL/GenBank/DDBJ databases">
        <title>Complete genome of a free-living desiccation-tolerant cyanobacterium and its photosynthetic adaptation to extreme terrestrial habitat.</title>
        <authorList>
            <person name="Shang J."/>
        </authorList>
    </citation>
    <scope>NUCLEOTIDE SEQUENCE [LARGE SCALE GENOMIC DNA]</scope>
    <source>
        <strain evidence="1 2">CCNUN1</strain>
        <plasmid evidence="2">pnfsy08</plasmid>
    </source>
</reference>
<keyword evidence="2" id="KW-1185">Reference proteome</keyword>
<proteinExistence type="predicted"/>
<sequence>MATTAVRNVGGIRRLREENSTLRQWREQVTKAISDKPARET</sequence>
<protein>
    <submittedName>
        <fullName evidence="1">Uncharacterized protein</fullName>
    </submittedName>
</protein>
<organism evidence="1 2">
    <name type="scientific">Nostoc flagelliforme CCNUN1</name>
    <dbReference type="NCBI Taxonomy" id="2038116"/>
    <lineage>
        <taxon>Bacteria</taxon>
        <taxon>Bacillati</taxon>
        <taxon>Cyanobacteriota</taxon>
        <taxon>Cyanophyceae</taxon>
        <taxon>Nostocales</taxon>
        <taxon>Nostocaceae</taxon>
        <taxon>Nostoc</taxon>
    </lineage>
</organism>
<evidence type="ECO:0000313" key="2">
    <source>
        <dbReference type="Proteomes" id="UP000232003"/>
    </source>
</evidence>
<name>A0A2K8TAJ0_9NOSO</name>
<dbReference type="KEGG" id="nfl:COO91_10958"/>
<evidence type="ECO:0000313" key="1">
    <source>
        <dbReference type="EMBL" id="AUB44718.1"/>
    </source>
</evidence>
<accession>A0A2K8TAJ0</accession>
<dbReference type="AlphaFoldDB" id="A0A2K8TAJ0"/>
<gene>
    <name evidence="1" type="ORF">COO91_10958</name>
</gene>
<dbReference type="Proteomes" id="UP000232003">
    <property type="component" value="Plasmid pNFSY08"/>
</dbReference>
<keyword evidence="1" id="KW-0614">Plasmid</keyword>
<geneLocation type="plasmid" evidence="2">
    <name>pnfsy08</name>
</geneLocation>
<dbReference type="EMBL" id="CP024793">
    <property type="protein sequence ID" value="AUB44718.1"/>
    <property type="molecule type" value="Genomic_DNA"/>
</dbReference>